<keyword evidence="1" id="KW-1133">Transmembrane helix</keyword>
<evidence type="ECO:0000256" key="1">
    <source>
        <dbReference type="SAM" id="Phobius"/>
    </source>
</evidence>
<reference evidence="3" key="1">
    <citation type="submission" date="2016-10" db="EMBL/GenBank/DDBJ databases">
        <authorList>
            <person name="Varghese N."/>
            <person name="Submissions S."/>
        </authorList>
    </citation>
    <scope>NUCLEOTIDE SEQUENCE [LARGE SCALE GENOMIC DNA]</scope>
    <source>
        <strain evidence="3">CGMCC 1.1761</strain>
    </source>
</reference>
<keyword evidence="3" id="KW-1185">Reference proteome</keyword>
<evidence type="ECO:0000313" key="3">
    <source>
        <dbReference type="Proteomes" id="UP000198889"/>
    </source>
</evidence>
<dbReference type="AlphaFoldDB" id="A0A1G4TDY2"/>
<dbReference type="RefSeq" id="WP_091440666.1">
    <property type="nucleotide sequence ID" value="NZ_FMTP01000004.1"/>
</dbReference>
<organism evidence="2 3">
    <name type="scientific">Ancylobacter rudongensis</name>
    <dbReference type="NCBI Taxonomy" id="177413"/>
    <lineage>
        <taxon>Bacteria</taxon>
        <taxon>Pseudomonadati</taxon>
        <taxon>Pseudomonadota</taxon>
        <taxon>Alphaproteobacteria</taxon>
        <taxon>Hyphomicrobiales</taxon>
        <taxon>Xanthobacteraceae</taxon>
        <taxon>Ancylobacter</taxon>
    </lineage>
</organism>
<protein>
    <recommendedName>
        <fullName evidence="4">DoxX-like family protein</fullName>
    </recommendedName>
</protein>
<feature type="transmembrane region" description="Helical" evidence="1">
    <location>
        <begin position="88"/>
        <end position="112"/>
    </location>
</feature>
<keyword evidence="1" id="KW-0812">Transmembrane</keyword>
<name>A0A1G4TDY2_9HYPH</name>
<evidence type="ECO:0008006" key="4">
    <source>
        <dbReference type="Google" id="ProtNLM"/>
    </source>
</evidence>
<feature type="transmembrane region" description="Helical" evidence="1">
    <location>
        <begin position="29"/>
        <end position="50"/>
    </location>
</feature>
<proteinExistence type="predicted"/>
<gene>
    <name evidence="2" type="ORF">SAMN05660859_2811</name>
</gene>
<sequence length="153" mass="16403">MYYAIVALTMVVAPLLSIAAEYPGITGLGSLIVIATKWFAFWAVGVRLLLAGVTQILRPGFTLKGIFGVDETRAHVVVQELGFANASIGLAGILSILFSIWALPVAFIGGLFLGLAGVNHLMRPHRTMRETVAMVTDLWAAAILLAVFLFSLF</sequence>
<accession>A0A1G4TDY2</accession>
<evidence type="ECO:0000313" key="2">
    <source>
        <dbReference type="EMBL" id="SCW78789.1"/>
    </source>
</evidence>
<dbReference type="EMBL" id="FMTP01000004">
    <property type="protein sequence ID" value="SCW78789.1"/>
    <property type="molecule type" value="Genomic_DNA"/>
</dbReference>
<feature type="transmembrane region" description="Helical" evidence="1">
    <location>
        <begin position="132"/>
        <end position="152"/>
    </location>
</feature>
<keyword evidence="1" id="KW-0472">Membrane</keyword>
<dbReference type="Proteomes" id="UP000198889">
    <property type="component" value="Unassembled WGS sequence"/>
</dbReference>